<organism evidence="1 2">
    <name type="scientific">Phaeobacter piscinae</name>
    <dbReference type="NCBI Taxonomy" id="1580596"/>
    <lineage>
        <taxon>Bacteria</taxon>
        <taxon>Pseudomonadati</taxon>
        <taxon>Pseudomonadota</taxon>
        <taxon>Alphaproteobacteria</taxon>
        <taxon>Rhodobacterales</taxon>
        <taxon>Roseobacteraceae</taxon>
        <taxon>Phaeobacter</taxon>
    </lineage>
</organism>
<accession>A0ABM6PDW6</accession>
<evidence type="ECO:0000313" key="2">
    <source>
        <dbReference type="Proteomes" id="UP000218891"/>
    </source>
</evidence>
<reference evidence="1 2" key="4">
    <citation type="journal article" date="2018" name="Environ. Microbiol. Rep.">
        <title>Phylogenetic distribution of roseobacticides in the Roseobacter group and their effect on microalgae.</title>
        <authorList>
            <person name="Sonnenschein E.C."/>
            <person name="Phippen C.B."/>
            <person name="Bentzon-Tilia M."/>
            <person name="Rasmussen S.A."/>
            <person name="Nielsen K.F."/>
            <person name="Gram L."/>
        </authorList>
    </citation>
    <scope>NUCLEOTIDE SEQUENCE [LARGE SCALE GENOMIC DNA]</scope>
    <source>
        <strain evidence="1 2">P36</strain>
    </source>
</reference>
<sequence length="240" mass="26872">MHEDNMIRLAHICLGGLEQSGLRLHAVPDISEFQARMARIGKASNHPMLSPDWHDFTSVEAFGIVFCIDGEDVGGVAARFIDIGEDSLARHWASTYSRLYNSGAGSPVRAFSSTAAKEISGKIVYLGELFLSAENRKGKVNWRLVFHYLFSLAHLKWKPAWTYGFVRQTDVLSGKASRYGFTRQHIGPQEWEVHVPSRSSSEYLVTLPRIDLQEAAAFYVKHPEFLLDPASRLGDHAGKQ</sequence>
<gene>
    <name evidence="1" type="ORF">PhaeoP36_01740</name>
</gene>
<dbReference type="RefSeq" id="WP_096868903.1">
    <property type="nucleotide sequence ID" value="NZ_CP010643.1"/>
</dbReference>
<dbReference type="Proteomes" id="UP000218891">
    <property type="component" value="Chromosome"/>
</dbReference>
<reference evidence="1 2" key="3">
    <citation type="journal article" date="2017" name="Int. J. Syst. Evol. Microbiol.">
        <title>Adaptation of Surface-Associated Bacteria to the Open Ocean: A Genomically Distinct Subpopulation of Phaeobacter gallaeciensis Colonizes Pacific Mesozooplankton.</title>
        <authorList>
            <person name="Freese H.M."/>
            <person name="Methner A."/>
            <person name="Overmann J."/>
        </authorList>
    </citation>
    <scope>NUCLEOTIDE SEQUENCE [LARGE SCALE GENOMIC DNA]</scope>
    <source>
        <strain evidence="1 2">P36</strain>
    </source>
</reference>
<protein>
    <submittedName>
        <fullName evidence="1">Uncharacterized protein</fullName>
    </submittedName>
</protein>
<name>A0ABM6PDW6_9RHOB</name>
<proteinExistence type="predicted"/>
<dbReference type="EMBL" id="CP010643">
    <property type="protein sequence ID" value="ATG35882.1"/>
    <property type="molecule type" value="Genomic_DNA"/>
</dbReference>
<reference evidence="1 2" key="1">
    <citation type="journal article" date="2017" name="Front. Microbiol.">
        <title>Phaeobacter piscinae sp. nov., a species of the Roseobacter group and potential aquaculture probiont.</title>
        <authorList>
            <person name="Sonnenschein E.C."/>
            <person name="Phippen C.B.W."/>
            <person name="Nielsen K.F."/>
            <person name="Mateiu R.V."/>
            <person name="Melchiorsen J."/>
            <person name="Gram L."/>
            <person name="Overmann J."/>
            <person name="Freese H.M."/>
        </authorList>
    </citation>
    <scope>NUCLEOTIDE SEQUENCE [LARGE SCALE GENOMIC DNA]</scope>
    <source>
        <strain evidence="1 2">P36</strain>
    </source>
</reference>
<reference evidence="1 2" key="2">
    <citation type="journal article" date="2017" name="Genome Biol. Evol.">
        <title>Trajectories and Drivers of Genome Evolution in Surface-Associated Marine Phaeobacter.</title>
        <authorList>
            <person name="Freese H.M."/>
            <person name="Sikorski J."/>
            <person name="Bunk B."/>
            <person name="Scheuner C."/>
            <person name="Meier-Kolthoff J.P."/>
            <person name="Sproer C."/>
            <person name="Gram L."/>
            <person name="Overmann J."/>
        </authorList>
    </citation>
    <scope>NUCLEOTIDE SEQUENCE [LARGE SCALE GENOMIC DNA]</scope>
    <source>
        <strain evidence="1 2">P36</strain>
    </source>
</reference>
<evidence type="ECO:0000313" key="1">
    <source>
        <dbReference type="EMBL" id="ATG35882.1"/>
    </source>
</evidence>
<keyword evidence="2" id="KW-1185">Reference proteome</keyword>